<reference key="1">
    <citation type="submission" date="2009-08" db="EMBL/GenBank/DDBJ databases">
        <title>The genome sequence of Spirochaeta thermophila DSM6192.</title>
        <authorList>
            <person name="Angelov A."/>
            <person name="Mientus M."/>
            <person name="Wittenberg S."/>
            <person name="Lehmann R."/>
            <person name="Liesegang H."/>
            <person name="Daniel R."/>
            <person name="Liebl W."/>
        </authorList>
    </citation>
    <scope>NUCLEOTIDE SEQUENCE</scope>
    <source>
        <strain>DSM 6192</strain>
    </source>
</reference>
<dbReference type="PaxDb" id="665571-STHERM_c14790"/>
<evidence type="ECO:0000256" key="1">
    <source>
        <dbReference type="SAM" id="Phobius"/>
    </source>
</evidence>
<protein>
    <recommendedName>
        <fullName evidence="4">Septum formation initiator</fullName>
    </recommendedName>
</protein>
<feature type="transmembrane region" description="Helical" evidence="1">
    <location>
        <begin position="115"/>
        <end position="135"/>
    </location>
</feature>
<accession>E0RTP4</accession>
<sequence>MMWRVWVSVWVSVVLYLSLSLFFGNQGLLAYARVSRAVGAMEENLRELSFIQNRLQEQVRLLSSREEVRKEARRLLLVGEGEGVIDVLGLPVPQDPVSPGAVIFFQGAERDVRPLLRGVAVSVGLLVFLLSWFVVPAGERRRREGASYGVHRMQRASR</sequence>
<evidence type="ECO:0008006" key="4">
    <source>
        <dbReference type="Google" id="ProtNLM"/>
    </source>
</evidence>
<dbReference type="KEGG" id="sta:STHERM_c14790"/>
<dbReference type="HOGENOM" id="CLU_1668318_0_0_12"/>
<reference evidence="2 3" key="2">
    <citation type="journal article" date="2010" name="J. Bacteriol.">
        <title>Genome sequence of the polysaccharide-degrading, thermophilic anaerobe Spirochaeta thermophila DSM 6192.</title>
        <authorList>
            <person name="Angelov A."/>
            <person name="Liebl S."/>
            <person name="Ballschmiter M."/>
            <person name="Bomeke M."/>
            <person name="Lehmann R."/>
            <person name="Liesegang H."/>
            <person name="Daniel R."/>
            <person name="Liebl W."/>
        </authorList>
    </citation>
    <scope>NUCLEOTIDE SEQUENCE [LARGE SCALE GENOMIC DNA]</scope>
    <source>
        <strain evidence="3">ATCC 49972 / DSM 6192 / RI 19.B1</strain>
    </source>
</reference>
<dbReference type="Pfam" id="PF04977">
    <property type="entry name" value="DivIC"/>
    <property type="match status" value="1"/>
</dbReference>
<dbReference type="InterPro" id="IPR007060">
    <property type="entry name" value="FtsL/DivIC"/>
</dbReference>
<gene>
    <name evidence="2" type="ordered locus">STHERM_c14790</name>
</gene>
<keyword evidence="1" id="KW-0812">Transmembrane</keyword>
<dbReference type="EMBL" id="CP001698">
    <property type="protein sequence ID" value="ADN02419.1"/>
    <property type="molecule type" value="Genomic_DNA"/>
</dbReference>
<organism evidence="2 3">
    <name type="scientific">Winmispira thermophila (strain ATCC 49972 / DSM 6192 / RI 19.B1)</name>
    <name type="common">Spirochaeta thermophila</name>
    <dbReference type="NCBI Taxonomy" id="665571"/>
    <lineage>
        <taxon>Bacteria</taxon>
        <taxon>Pseudomonadati</taxon>
        <taxon>Spirochaetota</taxon>
        <taxon>Spirochaetia</taxon>
        <taxon>Winmispirales</taxon>
        <taxon>Winmispiraceae</taxon>
        <taxon>Winmispira</taxon>
    </lineage>
</organism>
<proteinExistence type="predicted"/>
<name>E0RTP4_WINT6</name>
<dbReference type="Proteomes" id="UP000001296">
    <property type="component" value="Chromosome"/>
</dbReference>
<keyword evidence="1" id="KW-0472">Membrane</keyword>
<dbReference type="AlphaFoldDB" id="E0RTP4"/>
<evidence type="ECO:0000313" key="3">
    <source>
        <dbReference type="Proteomes" id="UP000001296"/>
    </source>
</evidence>
<keyword evidence="1" id="KW-1133">Transmembrane helix</keyword>
<evidence type="ECO:0000313" key="2">
    <source>
        <dbReference type="EMBL" id="ADN02419.1"/>
    </source>
</evidence>